<name>A0AAX4NCG3_9CAUD</name>
<reference evidence="1" key="1">
    <citation type="submission" date="2024-03" db="EMBL/GenBank/DDBJ databases">
        <title>Isolation and characterization of a phage collection against Pseudomonas putida.</title>
        <authorList>
            <person name="Brauer A."/>
            <person name="Rosendahl S."/>
            <person name="Kangsep A."/>
            <person name="Rikberg R."/>
            <person name="Lewanczyk A.C."/>
            <person name="Horak R."/>
            <person name="Tamman H."/>
        </authorList>
    </citation>
    <scope>NUCLEOTIDE SEQUENCE</scope>
</reference>
<dbReference type="Proteomes" id="UP001433775">
    <property type="component" value="Segment"/>
</dbReference>
<gene>
    <name evidence="1" type="ORF">Mudajogi_00007</name>
</gene>
<sequence length="64" mass="7489">MHTNYQPARKGLTDEYIRAQKVLRAVKNGPQVPELRFSGQAMRQHSKLRYSDRGDFTRCYRGGF</sequence>
<accession>A0AAX4NCG3</accession>
<protein>
    <submittedName>
        <fullName evidence="1">Uncharacterized protein</fullName>
    </submittedName>
</protein>
<proteinExistence type="predicted"/>
<dbReference type="EMBL" id="PP496479">
    <property type="protein sequence ID" value="WYW04452.1"/>
    <property type="molecule type" value="Genomic_DNA"/>
</dbReference>
<organism evidence="1 2">
    <name type="scientific">Pseudomonas phage vB_PpuP-Mudajogi</name>
    <dbReference type="NCBI Taxonomy" id="3132683"/>
    <lineage>
        <taxon>Viruses</taxon>
        <taxon>Duplodnaviria</taxon>
        <taxon>Heunggongvirae</taxon>
        <taxon>Uroviricota</taxon>
        <taxon>Caudoviricetes</taxon>
        <taxon>Autographivirales</taxon>
        <taxon>Autotranscriptaviridae</taxon>
        <taxon>Studiervirinae</taxon>
        <taxon>Ghunavirus</taxon>
    </lineage>
</organism>
<evidence type="ECO:0000313" key="2">
    <source>
        <dbReference type="Proteomes" id="UP001433775"/>
    </source>
</evidence>
<evidence type="ECO:0000313" key="1">
    <source>
        <dbReference type="EMBL" id="WYW04452.1"/>
    </source>
</evidence>